<dbReference type="AlphaFoldDB" id="A0AAV4NB54"/>
<feature type="region of interest" description="Disordered" evidence="1">
    <location>
        <begin position="93"/>
        <end position="118"/>
    </location>
</feature>
<gene>
    <name evidence="2" type="ORF">CEXT_802051</name>
</gene>
<accession>A0AAV4NB54</accession>
<name>A0AAV4NB54_CAEEX</name>
<proteinExistence type="predicted"/>
<keyword evidence="3" id="KW-1185">Reference proteome</keyword>
<dbReference type="EMBL" id="BPLR01003073">
    <property type="protein sequence ID" value="GIX80906.1"/>
    <property type="molecule type" value="Genomic_DNA"/>
</dbReference>
<evidence type="ECO:0000313" key="2">
    <source>
        <dbReference type="EMBL" id="GIX80906.1"/>
    </source>
</evidence>
<feature type="compositionally biased region" description="Basic residues" evidence="1">
    <location>
        <begin position="95"/>
        <end position="118"/>
    </location>
</feature>
<evidence type="ECO:0000313" key="3">
    <source>
        <dbReference type="Proteomes" id="UP001054945"/>
    </source>
</evidence>
<dbReference type="Proteomes" id="UP001054945">
    <property type="component" value="Unassembled WGS sequence"/>
</dbReference>
<organism evidence="2 3">
    <name type="scientific">Caerostris extrusa</name>
    <name type="common">Bark spider</name>
    <name type="synonym">Caerostris bankana</name>
    <dbReference type="NCBI Taxonomy" id="172846"/>
    <lineage>
        <taxon>Eukaryota</taxon>
        <taxon>Metazoa</taxon>
        <taxon>Ecdysozoa</taxon>
        <taxon>Arthropoda</taxon>
        <taxon>Chelicerata</taxon>
        <taxon>Arachnida</taxon>
        <taxon>Araneae</taxon>
        <taxon>Araneomorphae</taxon>
        <taxon>Entelegynae</taxon>
        <taxon>Araneoidea</taxon>
        <taxon>Araneidae</taxon>
        <taxon>Caerostris</taxon>
    </lineage>
</organism>
<reference evidence="2 3" key="1">
    <citation type="submission" date="2021-06" db="EMBL/GenBank/DDBJ databases">
        <title>Caerostris extrusa draft genome.</title>
        <authorList>
            <person name="Kono N."/>
            <person name="Arakawa K."/>
        </authorList>
    </citation>
    <scope>NUCLEOTIDE SEQUENCE [LARGE SCALE GENOMIC DNA]</scope>
</reference>
<evidence type="ECO:0000256" key="1">
    <source>
        <dbReference type="SAM" id="MobiDB-lite"/>
    </source>
</evidence>
<sequence length="118" mass="13468">MVFPFQKLGGLSAPTSKSQSPYSSALQKTFKSVAIEIDYDVSPHINRNYSSIPILSKKKLCNDLILEINMSSTSKDNAINGQNQTKIKSMVTKKNYQKNKREKTRNKRTTKKKGIKWR</sequence>
<comment type="caution">
    <text evidence="2">The sequence shown here is derived from an EMBL/GenBank/DDBJ whole genome shotgun (WGS) entry which is preliminary data.</text>
</comment>
<protein>
    <submittedName>
        <fullName evidence="2">Uncharacterized protein</fullName>
    </submittedName>
</protein>